<evidence type="ECO:0000259" key="1">
    <source>
        <dbReference type="Pfam" id="PF00535"/>
    </source>
</evidence>
<evidence type="ECO:0000313" key="2">
    <source>
        <dbReference type="EMBL" id="QSX09595.1"/>
    </source>
</evidence>
<dbReference type="EMBL" id="CP071444">
    <property type="protein sequence ID" value="QSX09595.1"/>
    <property type="molecule type" value="Genomic_DNA"/>
</dbReference>
<keyword evidence="3" id="KW-1185">Reference proteome</keyword>
<feature type="domain" description="Glycosyltransferase 2-like" evidence="1">
    <location>
        <begin position="40"/>
        <end position="118"/>
    </location>
</feature>
<proteinExistence type="predicted"/>
<dbReference type="KEGG" id="alka:J0B03_05930"/>
<dbReference type="RefSeq" id="WP_207300926.1">
    <property type="nucleotide sequence ID" value="NZ_CP071444.1"/>
</dbReference>
<dbReference type="Proteomes" id="UP000663499">
    <property type="component" value="Chromosome"/>
</dbReference>
<dbReference type="InterPro" id="IPR001173">
    <property type="entry name" value="Glyco_trans_2-like"/>
</dbReference>
<sequence>MKVEVLCVTMHQKDLKKFKEMNIQTDAVFANQAEGQNYEESIIDGHRVKMITTPYRGVGNNRNMAILHSSGDILMFADDDMVYLDGYDKGVVEAFQKLPDADMIVFRYDTDSSRKMAPIEKAKRVHLWNFMRYGTVSFVVKRDSLLRKNLSFTQIFGEDPNIVQERTTCFYGRH</sequence>
<organism evidence="2 3">
    <name type="scientific">Alkalibacter rhizosphaerae</name>
    <dbReference type="NCBI Taxonomy" id="2815577"/>
    <lineage>
        <taxon>Bacteria</taxon>
        <taxon>Bacillati</taxon>
        <taxon>Bacillota</taxon>
        <taxon>Clostridia</taxon>
        <taxon>Eubacteriales</taxon>
        <taxon>Eubacteriaceae</taxon>
        <taxon>Alkalibacter</taxon>
    </lineage>
</organism>
<reference evidence="2" key="1">
    <citation type="submission" date="2021-03" db="EMBL/GenBank/DDBJ databases">
        <title>Alkalibacter marinus sp. nov., isolated from tidal flat sediment.</title>
        <authorList>
            <person name="Namirimu T."/>
            <person name="Yang J.-A."/>
            <person name="Yang S.-H."/>
            <person name="Kim Y.-J."/>
            <person name="Kwon K.K."/>
        </authorList>
    </citation>
    <scope>NUCLEOTIDE SEQUENCE</scope>
    <source>
        <strain evidence="2">ES005</strain>
    </source>
</reference>
<gene>
    <name evidence="2" type="ORF">J0B03_05930</name>
</gene>
<dbReference type="SUPFAM" id="SSF53448">
    <property type="entry name" value="Nucleotide-diphospho-sugar transferases"/>
    <property type="match status" value="1"/>
</dbReference>
<dbReference type="Gene3D" id="3.90.550.10">
    <property type="entry name" value="Spore Coat Polysaccharide Biosynthesis Protein SpsA, Chain A"/>
    <property type="match status" value="1"/>
</dbReference>
<dbReference type="AlphaFoldDB" id="A0A975AJG5"/>
<dbReference type="InterPro" id="IPR029044">
    <property type="entry name" value="Nucleotide-diphossugar_trans"/>
</dbReference>
<name>A0A975AJG5_9FIRM</name>
<accession>A0A975AJG5</accession>
<protein>
    <submittedName>
        <fullName evidence="2">Glycosyltransferase</fullName>
    </submittedName>
</protein>
<dbReference type="CDD" id="cd00761">
    <property type="entry name" value="Glyco_tranf_GTA_type"/>
    <property type="match status" value="1"/>
</dbReference>
<evidence type="ECO:0000313" key="3">
    <source>
        <dbReference type="Proteomes" id="UP000663499"/>
    </source>
</evidence>
<dbReference type="Pfam" id="PF00535">
    <property type="entry name" value="Glycos_transf_2"/>
    <property type="match status" value="1"/>
</dbReference>